<evidence type="ECO:0000256" key="4">
    <source>
        <dbReference type="SAM" id="MobiDB-lite"/>
    </source>
</evidence>
<evidence type="ECO:0000313" key="6">
    <source>
        <dbReference type="EMBL" id="KAK4787378.1"/>
    </source>
</evidence>
<evidence type="ECO:0000259" key="5">
    <source>
        <dbReference type="Pfam" id="PF05678"/>
    </source>
</evidence>
<dbReference type="InterPro" id="IPR039611">
    <property type="entry name" value="VQ_4/11/13/19/31/33"/>
</dbReference>
<keyword evidence="2" id="KW-0597">Phosphoprotein</keyword>
<evidence type="ECO:0000256" key="3">
    <source>
        <dbReference type="ARBA" id="ARBA00023242"/>
    </source>
</evidence>
<name>A0AAN7LG03_TRANT</name>
<feature type="domain" description="VQ" evidence="5">
    <location>
        <begin position="34"/>
        <end position="56"/>
    </location>
</feature>
<evidence type="ECO:0000256" key="1">
    <source>
        <dbReference type="ARBA" id="ARBA00004123"/>
    </source>
</evidence>
<proteinExistence type="predicted"/>
<keyword evidence="3" id="KW-0539">Nucleus</keyword>
<dbReference type="InterPro" id="IPR008889">
    <property type="entry name" value="VQ"/>
</dbReference>
<sequence>MEGSPKSREDHIPNMQSPLHHSPIHVIRSGPDGPPSTTFVHADPSVFKQVVQMLTGFSPSHNKKLEATTAGGNNSIPIPHLKTAAPKKPGLTPDQPAFRLHERRRSSIKKLSLNALAPSLAQQPSPWKPEVLSPSHLNFPSLSLSPVTPLLIDPFSHPSPALDVKLDEKRAIREKGFFLHPSPRSSAITSPQPRLLPLFPLTSSQPSGLE</sequence>
<feature type="region of interest" description="Disordered" evidence="4">
    <location>
        <begin position="61"/>
        <end position="95"/>
    </location>
</feature>
<keyword evidence="7" id="KW-1185">Reference proteome</keyword>
<reference evidence="6 7" key="1">
    <citation type="journal article" date="2023" name="Hortic Res">
        <title>Pangenome of water caltrop reveals structural variations and asymmetric subgenome divergence after allopolyploidization.</title>
        <authorList>
            <person name="Zhang X."/>
            <person name="Chen Y."/>
            <person name="Wang L."/>
            <person name="Yuan Y."/>
            <person name="Fang M."/>
            <person name="Shi L."/>
            <person name="Lu R."/>
            <person name="Comes H.P."/>
            <person name="Ma Y."/>
            <person name="Chen Y."/>
            <person name="Huang G."/>
            <person name="Zhou Y."/>
            <person name="Zheng Z."/>
            <person name="Qiu Y."/>
        </authorList>
    </citation>
    <scope>NUCLEOTIDE SEQUENCE [LARGE SCALE GENOMIC DNA]</scope>
    <source>
        <strain evidence="6">F231</strain>
    </source>
</reference>
<comment type="caution">
    <text evidence="6">The sequence shown here is derived from an EMBL/GenBank/DDBJ whole genome shotgun (WGS) entry which is preliminary data.</text>
</comment>
<protein>
    <recommendedName>
        <fullName evidence="5">VQ domain-containing protein</fullName>
    </recommendedName>
</protein>
<dbReference type="EMBL" id="JAXQNO010000012">
    <property type="protein sequence ID" value="KAK4787378.1"/>
    <property type="molecule type" value="Genomic_DNA"/>
</dbReference>
<comment type="subcellular location">
    <subcellularLocation>
        <location evidence="1">Nucleus</location>
    </subcellularLocation>
</comment>
<evidence type="ECO:0000313" key="7">
    <source>
        <dbReference type="Proteomes" id="UP001346149"/>
    </source>
</evidence>
<gene>
    <name evidence="6" type="ORF">SAY86_011211</name>
</gene>
<dbReference type="GO" id="GO:0005634">
    <property type="term" value="C:nucleus"/>
    <property type="evidence" value="ECO:0007669"/>
    <property type="project" value="UniProtKB-SubCell"/>
</dbReference>
<feature type="compositionally biased region" description="Basic and acidic residues" evidence="4">
    <location>
        <begin position="1"/>
        <end position="12"/>
    </location>
</feature>
<dbReference type="Pfam" id="PF05678">
    <property type="entry name" value="VQ"/>
    <property type="match status" value="1"/>
</dbReference>
<feature type="region of interest" description="Disordered" evidence="4">
    <location>
        <begin position="1"/>
        <end position="41"/>
    </location>
</feature>
<dbReference type="Proteomes" id="UP001346149">
    <property type="component" value="Unassembled WGS sequence"/>
</dbReference>
<evidence type="ECO:0000256" key="2">
    <source>
        <dbReference type="ARBA" id="ARBA00022553"/>
    </source>
</evidence>
<accession>A0AAN7LG03</accession>
<organism evidence="6 7">
    <name type="scientific">Trapa natans</name>
    <name type="common">Water chestnut</name>
    <dbReference type="NCBI Taxonomy" id="22666"/>
    <lineage>
        <taxon>Eukaryota</taxon>
        <taxon>Viridiplantae</taxon>
        <taxon>Streptophyta</taxon>
        <taxon>Embryophyta</taxon>
        <taxon>Tracheophyta</taxon>
        <taxon>Spermatophyta</taxon>
        <taxon>Magnoliopsida</taxon>
        <taxon>eudicotyledons</taxon>
        <taxon>Gunneridae</taxon>
        <taxon>Pentapetalae</taxon>
        <taxon>rosids</taxon>
        <taxon>malvids</taxon>
        <taxon>Myrtales</taxon>
        <taxon>Lythraceae</taxon>
        <taxon>Trapa</taxon>
    </lineage>
</organism>
<feature type="compositionally biased region" description="Polar residues" evidence="4">
    <location>
        <begin position="183"/>
        <end position="192"/>
    </location>
</feature>
<feature type="compositionally biased region" description="Polar residues" evidence="4">
    <location>
        <begin position="201"/>
        <end position="210"/>
    </location>
</feature>
<feature type="region of interest" description="Disordered" evidence="4">
    <location>
        <begin position="182"/>
        <end position="210"/>
    </location>
</feature>
<dbReference type="PANTHER" id="PTHR33402:SF16">
    <property type="entry name" value="VQ MOTIF-CONTAINING PROTEIN 13-RELATED"/>
    <property type="match status" value="1"/>
</dbReference>
<dbReference type="AlphaFoldDB" id="A0AAN7LG03"/>
<dbReference type="PANTHER" id="PTHR33402">
    <property type="entry name" value="VQ MOTIF-CONTAINING PROTEIN 11-LIKE"/>
    <property type="match status" value="1"/>
</dbReference>